<reference evidence="1" key="1">
    <citation type="submission" date="2022-07" db="EMBL/GenBank/DDBJ databases">
        <title>Description and genome-wide analysis of Profundicola chukchiensis gen. nov., sp. nov., marine bacteria isolated from bottom sediments of the Chukchi Sea.</title>
        <authorList>
            <person name="Romanenko L."/>
            <person name="Otstavnykh N."/>
            <person name="Kurilenko V."/>
            <person name="Eremeev V."/>
            <person name="Velansky P."/>
            <person name="Mikhailov V."/>
            <person name="Isaeva M."/>
        </authorList>
    </citation>
    <scope>NUCLEOTIDE SEQUENCE</scope>
    <source>
        <strain evidence="1">KMM 9713</strain>
    </source>
</reference>
<comment type="caution">
    <text evidence="1">The sequence shown here is derived from an EMBL/GenBank/DDBJ whole genome shotgun (WGS) entry which is preliminary data.</text>
</comment>
<keyword evidence="2" id="KW-1185">Reference proteome</keyword>
<protein>
    <submittedName>
        <fullName evidence="1">Uncharacterized protein</fullName>
    </submittedName>
</protein>
<accession>A0A9X4MVR7</accession>
<gene>
    <name evidence="1" type="ORF">NMK71_00740</name>
</gene>
<evidence type="ECO:0000313" key="1">
    <source>
        <dbReference type="EMBL" id="MDG4944929.1"/>
    </source>
</evidence>
<organism evidence="1 2">
    <name type="scientific">Profundicola chukchiensis</name>
    <dbReference type="NCBI Taxonomy" id="2961959"/>
    <lineage>
        <taxon>Bacteria</taxon>
        <taxon>Pseudomonadati</taxon>
        <taxon>Bacteroidota</taxon>
        <taxon>Flavobacteriia</taxon>
        <taxon>Flavobacteriales</taxon>
        <taxon>Weeksellaceae</taxon>
        <taxon>Profundicola</taxon>
    </lineage>
</organism>
<dbReference type="RefSeq" id="WP_304416396.1">
    <property type="nucleotide sequence ID" value="NZ_JANAIE010000002.1"/>
</dbReference>
<name>A0A9X4MVR7_9FLAO</name>
<dbReference type="Proteomes" id="UP001152599">
    <property type="component" value="Unassembled WGS sequence"/>
</dbReference>
<evidence type="ECO:0000313" key="2">
    <source>
        <dbReference type="Proteomes" id="UP001152599"/>
    </source>
</evidence>
<proteinExistence type="predicted"/>
<dbReference type="AlphaFoldDB" id="A0A9X4MVR7"/>
<dbReference type="EMBL" id="JANCMU010000001">
    <property type="protein sequence ID" value="MDG4944929.1"/>
    <property type="molecule type" value="Genomic_DNA"/>
</dbReference>
<sequence length="134" mass="15793">MERQLKTLSEGKAKLISLTCTNTNYWQFVFEDKIAFSTFCFWRLLKANKPFYISIDHKEKFGLKKPLDLVYELNILLKNISLIQIKRDVNSGDSFFIFEENIKIEFYTSSMGYENWSLYIDKRQYVCLGGGEIA</sequence>